<keyword evidence="2" id="KW-0732">Signal</keyword>
<sequence length="216" mass="22104">MLILTTLTTLTTLASTPTPSIPPHDGGGAFQPFPISTTLTYYGIGGWPGDTTMCLMPLGNSTIYADVCTEILYPAIAVHAVPDNDCTLTVFEGTATCGGDTGGQEVHVIPAGDGGAGCARDQQPAAGERGEAGSGSSTPERPQQAGPTDDVDGAESEVEVDGQRKADGKKGGASKGVEGGSEKKAADAEAEAEVDRQRPGWLEAAQSMSAPWYPYT</sequence>
<feature type="compositionally biased region" description="Basic and acidic residues" evidence="1">
    <location>
        <begin position="180"/>
        <end position="198"/>
    </location>
</feature>
<keyword evidence="4" id="KW-1185">Reference proteome</keyword>
<feature type="signal peptide" evidence="2">
    <location>
        <begin position="1"/>
        <end position="15"/>
    </location>
</feature>
<evidence type="ECO:0000313" key="4">
    <source>
        <dbReference type="Proteomes" id="UP000309340"/>
    </source>
</evidence>
<evidence type="ECO:0000313" key="3">
    <source>
        <dbReference type="EMBL" id="TKA69117.1"/>
    </source>
</evidence>
<dbReference type="AlphaFoldDB" id="A0A4U0X0L4"/>
<dbReference type="Proteomes" id="UP000309340">
    <property type="component" value="Unassembled WGS sequence"/>
</dbReference>
<feature type="compositionally biased region" description="Acidic residues" evidence="1">
    <location>
        <begin position="149"/>
        <end position="160"/>
    </location>
</feature>
<feature type="compositionally biased region" description="Basic and acidic residues" evidence="1">
    <location>
        <begin position="161"/>
        <end position="170"/>
    </location>
</feature>
<evidence type="ECO:0000256" key="1">
    <source>
        <dbReference type="SAM" id="MobiDB-lite"/>
    </source>
</evidence>
<evidence type="ECO:0008006" key="5">
    <source>
        <dbReference type="Google" id="ProtNLM"/>
    </source>
</evidence>
<gene>
    <name evidence="3" type="ORF">B0A55_08868</name>
</gene>
<reference evidence="3 4" key="1">
    <citation type="submission" date="2017-03" db="EMBL/GenBank/DDBJ databases">
        <title>Genomes of endolithic fungi from Antarctica.</title>
        <authorList>
            <person name="Coleine C."/>
            <person name="Masonjones S."/>
            <person name="Stajich J.E."/>
        </authorList>
    </citation>
    <scope>NUCLEOTIDE SEQUENCE [LARGE SCALE GENOMIC DNA]</scope>
    <source>
        <strain evidence="3 4">CCFEE 5184</strain>
    </source>
</reference>
<proteinExistence type="predicted"/>
<dbReference type="EMBL" id="NAJQ01000466">
    <property type="protein sequence ID" value="TKA69117.1"/>
    <property type="molecule type" value="Genomic_DNA"/>
</dbReference>
<feature type="region of interest" description="Disordered" evidence="1">
    <location>
        <begin position="108"/>
        <end position="216"/>
    </location>
</feature>
<feature type="chain" id="PRO_5020296390" description="Ubiquitin 3 binding protein But2 C-terminal domain-containing protein" evidence="2">
    <location>
        <begin position="16"/>
        <end position="216"/>
    </location>
</feature>
<accession>A0A4U0X0L4</accession>
<comment type="caution">
    <text evidence="3">The sequence shown here is derived from an EMBL/GenBank/DDBJ whole genome shotgun (WGS) entry which is preliminary data.</text>
</comment>
<evidence type="ECO:0000256" key="2">
    <source>
        <dbReference type="SAM" id="SignalP"/>
    </source>
</evidence>
<name>A0A4U0X0L4_9PEZI</name>
<dbReference type="OrthoDB" id="10319856at2759"/>
<protein>
    <recommendedName>
        <fullName evidence="5">Ubiquitin 3 binding protein But2 C-terminal domain-containing protein</fullName>
    </recommendedName>
</protein>
<organism evidence="3 4">
    <name type="scientific">Friedmanniomyces simplex</name>
    <dbReference type="NCBI Taxonomy" id="329884"/>
    <lineage>
        <taxon>Eukaryota</taxon>
        <taxon>Fungi</taxon>
        <taxon>Dikarya</taxon>
        <taxon>Ascomycota</taxon>
        <taxon>Pezizomycotina</taxon>
        <taxon>Dothideomycetes</taxon>
        <taxon>Dothideomycetidae</taxon>
        <taxon>Mycosphaerellales</taxon>
        <taxon>Teratosphaeriaceae</taxon>
        <taxon>Friedmanniomyces</taxon>
    </lineage>
</organism>